<sequence>MVIPASSTEYLHITVTAPAGVDLTATTPRIAILSMSNRNNPSTVDWHIGDWASPTEARLLIGPDGGALTLTPGDYHVWVSVDPAGSENIVRLSGYLGIT</sequence>
<dbReference type="AlphaFoldDB" id="A0A0D7CKV4"/>
<dbReference type="EMBL" id="JRKI01000026">
    <property type="protein sequence ID" value="KIZ16844.1"/>
    <property type="molecule type" value="Genomic_DNA"/>
</dbReference>
<dbReference type="PATRIC" id="fig|1240678.4.peg.3740"/>
<name>A0A0D7CKV4_9ACTN</name>
<proteinExistence type="predicted"/>
<evidence type="ECO:0000313" key="2">
    <source>
        <dbReference type="Proteomes" id="UP000032458"/>
    </source>
</evidence>
<reference evidence="1 2" key="1">
    <citation type="submission" date="2014-09" db="EMBL/GenBank/DDBJ databases">
        <title>Draft genome sequence of Streptomyces natalensis ATCC 27448, producer of the antifungal pimaricin.</title>
        <authorList>
            <person name="Mendes M.V."/>
            <person name="Beites T."/>
            <person name="Pires S."/>
            <person name="Santos C.L."/>
            <person name="Moradas-Ferreira P."/>
        </authorList>
    </citation>
    <scope>NUCLEOTIDE SEQUENCE [LARGE SCALE GENOMIC DNA]</scope>
    <source>
        <strain evidence="1 2">ATCC 27448</strain>
    </source>
</reference>
<protein>
    <submittedName>
        <fullName evidence="1">Uncharacterized protein</fullName>
    </submittedName>
</protein>
<accession>A0A0D7CKV4</accession>
<evidence type="ECO:0000313" key="1">
    <source>
        <dbReference type="EMBL" id="KIZ16844.1"/>
    </source>
</evidence>
<organism evidence="1 2">
    <name type="scientific">Streptomyces natalensis ATCC 27448</name>
    <dbReference type="NCBI Taxonomy" id="1240678"/>
    <lineage>
        <taxon>Bacteria</taxon>
        <taxon>Bacillati</taxon>
        <taxon>Actinomycetota</taxon>
        <taxon>Actinomycetes</taxon>
        <taxon>Kitasatosporales</taxon>
        <taxon>Streptomycetaceae</taxon>
        <taxon>Streptomyces</taxon>
    </lineage>
</organism>
<dbReference type="Proteomes" id="UP000032458">
    <property type="component" value="Unassembled WGS sequence"/>
</dbReference>
<gene>
    <name evidence="1" type="ORF">SNA_17765</name>
</gene>
<keyword evidence="2" id="KW-1185">Reference proteome</keyword>
<dbReference type="RefSeq" id="WP_030064797.1">
    <property type="nucleotide sequence ID" value="NZ_JRKI01000026.1"/>
</dbReference>
<comment type="caution">
    <text evidence="1">The sequence shown here is derived from an EMBL/GenBank/DDBJ whole genome shotgun (WGS) entry which is preliminary data.</text>
</comment>